<accession>A0A0E0CQU9</accession>
<name>A0A0E0CQU9_9ORYZ</name>
<proteinExistence type="predicted"/>
<dbReference type="EnsemblPlants" id="OMERI02G29620.3">
    <property type="protein sequence ID" value="OMERI02G29620.3"/>
    <property type="gene ID" value="OMERI02G29620"/>
</dbReference>
<dbReference type="Proteomes" id="UP000008021">
    <property type="component" value="Chromosome 2"/>
</dbReference>
<organism evidence="1">
    <name type="scientific">Oryza meridionalis</name>
    <dbReference type="NCBI Taxonomy" id="40149"/>
    <lineage>
        <taxon>Eukaryota</taxon>
        <taxon>Viridiplantae</taxon>
        <taxon>Streptophyta</taxon>
        <taxon>Embryophyta</taxon>
        <taxon>Tracheophyta</taxon>
        <taxon>Spermatophyta</taxon>
        <taxon>Magnoliopsida</taxon>
        <taxon>Liliopsida</taxon>
        <taxon>Poales</taxon>
        <taxon>Poaceae</taxon>
        <taxon>BOP clade</taxon>
        <taxon>Oryzoideae</taxon>
        <taxon>Oryzeae</taxon>
        <taxon>Oryzinae</taxon>
        <taxon>Oryza</taxon>
    </lineage>
</organism>
<dbReference type="HOGENOM" id="CLU_1689500_0_0_1"/>
<dbReference type="AlphaFoldDB" id="A0A0E0CQU9"/>
<evidence type="ECO:0000313" key="1">
    <source>
        <dbReference type="EnsemblPlants" id="OMERI02G29620.3"/>
    </source>
</evidence>
<keyword evidence="2" id="KW-1185">Reference proteome</keyword>
<dbReference type="Gramene" id="OMERI02G29620.3">
    <property type="protein sequence ID" value="OMERI02G29620.3"/>
    <property type="gene ID" value="OMERI02G29620"/>
</dbReference>
<sequence>MYMLVFRSIAIPSGDSRRTPEGERPRRRLTGRHVWPEPDRERVLQFSDRSGCPACRATASFSRLYGDALRLRRYDFAGVRRAHRTSGRTTATAKHSSCNCQASTWISGVRTVSDSALSSAYHYCTNSGIRADVRIPDGELVMATAAGPHQQSRATT</sequence>
<protein>
    <submittedName>
        <fullName evidence="1">Uncharacterized protein</fullName>
    </submittedName>
</protein>
<reference evidence="1" key="1">
    <citation type="submission" date="2015-04" db="UniProtKB">
        <authorList>
            <consortium name="EnsemblPlants"/>
        </authorList>
    </citation>
    <scope>IDENTIFICATION</scope>
</reference>
<evidence type="ECO:0000313" key="2">
    <source>
        <dbReference type="Proteomes" id="UP000008021"/>
    </source>
</evidence>
<reference evidence="1" key="2">
    <citation type="submission" date="2018-05" db="EMBL/GenBank/DDBJ databases">
        <title>OmerRS3 (Oryza meridionalis Reference Sequence Version 3).</title>
        <authorList>
            <person name="Zhang J."/>
            <person name="Kudrna D."/>
            <person name="Lee S."/>
            <person name="Talag J."/>
            <person name="Welchert J."/>
            <person name="Wing R.A."/>
        </authorList>
    </citation>
    <scope>NUCLEOTIDE SEQUENCE [LARGE SCALE GENOMIC DNA]</scope>
    <source>
        <strain evidence="1">cv. OR44</strain>
    </source>
</reference>